<evidence type="ECO:0000313" key="2">
    <source>
        <dbReference type="EMBL" id="MBB4016079.1"/>
    </source>
</evidence>
<accession>A0A840BXN7</accession>
<reference evidence="2 3" key="1">
    <citation type="submission" date="2020-08" db="EMBL/GenBank/DDBJ databases">
        <title>Genomic Encyclopedia of Type Strains, Phase IV (KMG-IV): sequencing the most valuable type-strain genomes for metagenomic binning, comparative biology and taxonomic classification.</title>
        <authorList>
            <person name="Goeker M."/>
        </authorList>
    </citation>
    <scope>NUCLEOTIDE SEQUENCE [LARGE SCALE GENOMIC DNA]</scope>
    <source>
        <strain evidence="2 3">DSM 103737</strain>
    </source>
</reference>
<dbReference type="PANTHER" id="PTHR13887">
    <property type="entry name" value="GLUTATHIONE S-TRANSFERASE KAPPA"/>
    <property type="match status" value="1"/>
</dbReference>
<evidence type="ECO:0000259" key="1">
    <source>
        <dbReference type="Pfam" id="PF01323"/>
    </source>
</evidence>
<dbReference type="CDD" id="cd03024">
    <property type="entry name" value="DsbA_FrnE"/>
    <property type="match status" value="1"/>
</dbReference>
<dbReference type="Proteomes" id="UP000577362">
    <property type="component" value="Unassembled WGS sequence"/>
</dbReference>
<protein>
    <submittedName>
        <fullName evidence="2">Putative DsbA family dithiol-disulfide isomerase</fullName>
    </submittedName>
</protein>
<dbReference type="Pfam" id="PF01323">
    <property type="entry name" value="DSBA"/>
    <property type="match status" value="1"/>
</dbReference>
<comment type="caution">
    <text evidence="2">The sequence shown here is derived from an EMBL/GenBank/DDBJ whole genome shotgun (WGS) entry which is preliminary data.</text>
</comment>
<proteinExistence type="predicted"/>
<name>A0A840BXN7_9HYPH</name>
<dbReference type="RefSeq" id="WP_183315918.1">
    <property type="nucleotide sequence ID" value="NZ_JACIEN010000001.1"/>
</dbReference>
<evidence type="ECO:0000313" key="3">
    <source>
        <dbReference type="Proteomes" id="UP000577362"/>
    </source>
</evidence>
<dbReference type="GO" id="GO:0016491">
    <property type="term" value="F:oxidoreductase activity"/>
    <property type="evidence" value="ECO:0007669"/>
    <property type="project" value="InterPro"/>
</dbReference>
<keyword evidence="2" id="KW-0413">Isomerase</keyword>
<keyword evidence="3" id="KW-1185">Reference proteome</keyword>
<dbReference type="AlphaFoldDB" id="A0A840BXN7"/>
<dbReference type="Gene3D" id="3.40.30.10">
    <property type="entry name" value="Glutaredoxin"/>
    <property type="match status" value="1"/>
</dbReference>
<dbReference type="PANTHER" id="PTHR13887:SF41">
    <property type="entry name" value="THIOREDOXIN SUPERFAMILY PROTEIN"/>
    <property type="match status" value="1"/>
</dbReference>
<dbReference type="SUPFAM" id="SSF52833">
    <property type="entry name" value="Thioredoxin-like"/>
    <property type="match status" value="1"/>
</dbReference>
<organism evidence="2 3">
    <name type="scientific">Chelatococcus caeni</name>
    <dbReference type="NCBI Taxonomy" id="1348468"/>
    <lineage>
        <taxon>Bacteria</taxon>
        <taxon>Pseudomonadati</taxon>
        <taxon>Pseudomonadota</taxon>
        <taxon>Alphaproteobacteria</taxon>
        <taxon>Hyphomicrobiales</taxon>
        <taxon>Chelatococcaceae</taxon>
        <taxon>Chelatococcus</taxon>
    </lineage>
</organism>
<sequence>MAEPSASLVIDVVSDVVCPWCFIGKRRLAAALAQRPDVAVTVNWRPFQLDPTIPSGGIDRKEYLRRKFGDDERIAALHDNVRAAAADTGIAFRFEAIERSPNTLDAHRLIRWAQPLGRQDAVVERLFSDYFLAGRDIGDHAVLTEAAASGGLDPADVRARLATEDDKDAVREEIATAARLGISGVPFFIFDGRYGVSGAQAPETLVEVIDKTLAG</sequence>
<dbReference type="InterPro" id="IPR036249">
    <property type="entry name" value="Thioredoxin-like_sf"/>
</dbReference>
<dbReference type="GO" id="GO:0016853">
    <property type="term" value="F:isomerase activity"/>
    <property type="evidence" value="ECO:0007669"/>
    <property type="project" value="UniProtKB-KW"/>
</dbReference>
<feature type="domain" description="DSBA-like thioredoxin" evidence="1">
    <location>
        <begin position="9"/>
        <end position="209"/>
    </location>
</feature>
<gene>
    <name evidence="2" type="ORF">GGR16_001085</name>
</gene>
<dbReference type="EMBL" id="JACIEN010000001">
    <property type="protein sequence ID" value="MBB4016079.1"/>
    <property type="molecule type" value="Genomic_DNA"/>
</dbReference>
<dbReference type="InterPro" id="IPR001853">
    <property type="entry name" value="DSBA-like_thioredoxin_dom"/>
</dbReference>